<dbReference type="Proteomes" id="UP000722791">
    <property type="component" value="Unassembled WGS sequence"/>
</dbReference>
<evidence type="ECO:0000313" key="2">
    <source>
        <dbReference type="EMBL" id="GIM15616.1"/>
    </source>
</evidence>
<accession>A0A8J4GUV4</accession>
<sequence length="136" mass="14483">PLGAVLTPLWRGNSTVHDPLATSTFSILARNAPFPANTVRTNTQSPRQAAVVPSGSMVASRSDILRNSHDFRIPTTTTNTAATAIISPPSQGSNVGGLHAPSNQHRPRPSMSSRRTASFYLGPHQQLPPTPGHFRS</sequence>
<dbReference type="EMBL" id="BNCQ01000066">
    <property type="protein sequence ID" value="GIM15616.1"/>
    <property type="molecule type" value="Genomic_DNA"/>
</dbReference>
<feature type="non-terminal residue" evidence="2">
    <location>
        <position position="136"/>
    </location>
</feature>
<reference evidence="2" key="1">
    <citation type="journal article" date="2021" name="Proc. Natl. Acad. Sci. U.S.A.">
        <title>Three genomes in the algal genus Volvox reveal the fate of a haploid sex-determining region after a transition to homothallism.</title>
        <authorList>
            <person name="Yamamoto K."/>
            <person name="Hamaji T."/>
            <person name="Kawai-Toyooka H."/>
            <person name="Matsuzaki R."/>
            <person name="Takahashi F."/>
            <person name="Nishimura Y."/>
            <person name="Kawachi M."/>
            <person name="Noguchi H."/>
            <person name="Minakuchi Y."/>
            <person name="Umen J.G."/>
            <person name="Toyoda A."/>
            <person name="Nozaki H."/>
        </authorList>
    </citation>
    <scope>NUCLEOTIDE SEQUENCE</scope>
    <source>
        <strain evidence="2">NIES-3785</strain>
    </source>
</reference>
<feature type="compositionally biased region" description="Pro residues" evidence="1">
    <location>
        <begin position="126"/>
        <end position="136"/>
    </location>
</feature>
<feature type="non-terminal residue" evidence="2">
    <location>
        <position position="1"/>
    </location>
</feature>
<organism evidence="2 3">
    <name type="scientific">Volvox reticuliferus</name>
    <dbReference type="NCBI Taxonomy" id="1737510"/>
    <lineage>
        <taxon>Eukaryota</taxon>
        <taxon>Viridiplantae</taxon>
        <taxon>Chlorophyta</taxon>
        <taxon>core chlorophytes</taxon>
        <taxon>Chlorophyceae</taxon>
        <taxon>CS clade</taxon>
        <taxon>Chlamydomonadales</taxon>
        <taxon>Volvocaceae</taxon>
        <taxon>Volvox</taxon>
    </lineage>
</organism>
<evidence type="ECO:0000256" key="1">
    <source>
        <dbReference type="SAM" id="MobiDB-lite"/>
    </source>
</evidence>
<comment type="caution">
    <text evidence="2">The sequence shown here is derived from an EMBL/GenBank/DDBJ whole genome shotgun (WGS) entry which is preliminary data.</text>
</comment>
<gene>
    <name evidence="2" type="ORF">Vretimale_18382</name>
</gene>
<protein>
    <submittedName>
        <fullName evidence="2">Uncharacterized protein</fullName>
    </submittedName>
</protein>
<dbReference type="AlphaFoldDB" id="A0A8J4GUV4"/>
<name>A0A8J4GUV4_9CHLO</name>
<feature type="region of interest" description="Disordered" evidence="1">
    <location>
        <begin position="79"/>
        <end position="136"/>
    </location>
</feature>
<feature type="compositionally biased region" description="Low complexity" evidence="1">
    <location>
        <begin position="79"/>
        <end position="89"/>
    </location>
</feature>
<evidence type="ECO:0000313" key="3">
    <source>
        <dbReference type="Proteomes" id="UP000722791"/>
    </source>
</evidence>
<proteinExistence type="predicted"/>